<dbReference type="InterPro" id="IPR005311">
    <property type="entry name" value="PBP_dimer"/>
</dbReference>
<proteinExistence type="predicted"/>
<dbReference type="Gene3D" id="3.40.710.10">
    <property type="entry name" value="DD-peptidase/beta-lactamase superfamily"/>
    <property type="match status" value="1"/>
</dbReference>
<dbReference type="Pfam" id="PF00905">
    <property type="entry name" value="Transpeptidase"/>
    <property type="match status" value="1"/>
</dbReference>
<dbReference type="SMART" id="SM00740">
    <property type="entry name" value="PASTA"/>
    <property type="match status" value="1"/>
</dbReference>
<dbReference type="SUPFAM" id="SSF54184">
    <property type="entry name" value="Penicillin-binding protein 2x (pbp-2x), c-terminal domain"/>
    <property type="match status" value="1"/>
</dbReference>
<dbReference type="RefSeq" id="WP_262308185.1">
    <property type="nucleotide sequence ID" value="NZ_CP106679.1"/>
</dbReference>
<evidence type="ECO:0000313" key="7">
    <source>
        <dbReference type="Proteomes" id="UP001065174"/>
    </source>
</evidence>
<keyword evidence="4" id="KW-0812">Transmembrane</keyword>
<dbReference type="Gene3D" id="3.30.450.330">
    <property type="match status" value="1"/>
</dbReference>
<dbReference type="PROSITE" id="PS51178">
    <property type="entry name" value="PASTA"/>
    <property type="match status" value="1"/>
</dbReference>
<sequence>MSSNRRTILLRVRVAYLAILLFSFGVLYKIVRIQTVDGGKWKKKAESIGLQYRNVKATRGNIYSDNESLLATSLPFYKLAIDPSVPDDKVYKKGIDSLAYLLSRHFKDESVLDYKRKINNARIEGRRYLRLNRQKINYLDKKEMSKWPIFREGRMQGGVLFEKVDERFHPFSYLGYRTIGTTDEENRGTVGLEYSFNKYLTGRTGKALYQKFSGGNWKPVFDGTEVKPKNGYDIVSTINVDLQDVAESALARALYAHDADYGCVVVMEVETGEIKAISNLSKNSRGKYWESYNYAVGDQGSREPGSTFKLASMIALFEESRISLIDSVETGDGEMKFYDQVMKDHKPGGYGKLTVQEIFEKSSNIGTAKLIVKEFGDDPSKFTDRLKKMGLTEPLGFQMVGEGKPYIKTPKDSTWSGVSLPWMAHGYELMMTPLHTLTLYNAIANNGKMIQPLIVKEVKSADQVVERFKSKVINPKICSDVTLVKVKEMLEGVVQRGTAANISDSYYQIAGKTGTAKHVVNGRYTNKYYTSFAGYFPADKPKYSAIVVIDDPKGYRIYGSDVAAPVFKEIADRIYALDMELNNPFQGQDVMAGIFPVVRAGNQEELRRICNEFGISNHMDTESTWTKASISNNAIKWKSLDVNENVVPDVRGMTLKDALFILENKNMKVKFSGLGRVTDQSVLPGVSVNNNNSIELKLG</sequence>
<keyword evidence="2" id="KW-0645">Protease</keyword>
<dbReference type="Proteomes" id="UP001065174">
    <property type="component" value="Chromosome"/>
</dbReference>
<dbReference type="EMBL" id="CP106679">
    <property type="protein sequence ID" value="UXP30739.1"/>
    <property type="molecule type" value="Genomic_DNA"/>
</dbReference>
<dbReference type="InterPro" id="IPR005543">
    <property type="entry name" value="PASTA_dom"/>
</dbReference>
<evidence type="ECO:0000256" key="1">
    <source>
        <dbReference type="ARBA" id="ARBA00004370"/>
    </source>
</evidence>
<keyword evidence="2" id="KW-0121">Carboxypeptidase</keyword>
<dbReference type="InterPro" id="IPR001460">
    <property type="entry name" value="PCN-bd_Tpept"/>
</dbReference>
<dbReference type="InterPro" id="IPR036138">
    <property type="entry name" value="PBP_dimer_sf"/>
</dbReference>
<dbReference type="CDD" id="cd06575">
    <property type="entry name" value="PASTA_Pbp2x-like_2"/>
    <property type="match status" value="1"/>
</dbReference>
<dbReference type="SUPFAM" id="SSF56601">
    <property type="entry name" value="beta-lactamase/transpeptidase-like"/>
    <property type="match status" value="1"/>
</dbReference>
<feature type="domain" description="PASTA" evidence="5">
    <location>
        <begin position="641"/>
        <end position="699"/>
    </location>
</feature>
<dbReference type="Pfam" id="PF03793">
    <property type="entry name" value="PASTA"/>
    <property type="match status" value="1"/>
</dbReference>
<keyword evidence="3 4" id="KW-0472">Membrane</keyword>
<evidence type="ECO:0000256" key="3">
    <source>
        <dbReference type="ARBA" id="ARBA00023136"/>
    </source>
</evidence>
<dbReference type="Pfam" id="PF03717">
    <property type="entry name" value="PBP_dimer"/>
    <property type="match status" value="1"/>
</dbReference>
<gene>
    <name evidence="6" type="ORF">N6H18_10285</name>
</gene>
<reference evidence="6" key="1">
    <citation type="submission" date="2022-09" db="EMBL/GenBank/DDBJ databases">
        <title>Comparative genomics and taxonomic characterization of three novel marine species of genus Reichenbachiella exhibiting antioxidant and polysaccharide degradation activities.</title>
        <authorList>
            <person name="Muhammad N."/>
            <person name="Lee Y.-J."/>
            <person name="Ko J."/>
            <person name="Kim S.-G."/>
        </authorList>
    </citation>
    <scope>NUCLEOTIDE SEQUENCE</scope>
    <source>
        <strain evidence="6">BKB1-1</strain>
    </source>
</reference>
<evidence type="ECO:0000256" key="4">
    <source>
        <dbReference type="SAM" id="Phobius"/>
    </source>
</evidence>
<feature type="transmembrane region" description="Helical" evidence="4">
    <location>
        <begin position="12"/>
        <end position="31"/>
    </location>
</feature>
<keyword evidence="4" id="KW-1133">Transmembrane helix</keyword>
<protein>
    <submittedName>
        <fullName evidence="6">Transpeptidase family protein</fullName>
    </submittedName>
</protein>
<evidence type="ECO:0000256" key="2">
    <source>
        <dbReference type="ARBA" id="ARBA00022645"/>
    </source>
</evidence>
<evidence type="ECO:0000259" key="5">
    <source>
        <dbReference type="PROSITE" id="PS51178"/>
    </source>
</evidence>
<dbReference type="SUPFAM" id="SSF56519">
    <property type="entry name" value="Penicillin binding protein dimerisation domain"/>
    <property type="match status" value="1"/>
</dbReference>
<dbReference type="InterPro" id="IPR012338">
    <property type="entry name" value="Beta-lactam/transpept-like"/>
</dbReference>
<dbReference type="PANTHER" id="PTHR30627:SF1">
    <property type="entry name" value="PEPTIDOGLYCAN D,D-TRANSPEPTIDASE FTSI"/>
    <property type="match status" value="1"/>
</dbReference>
<dbReference type="InterPro" id="IPR050515">
    <property type="entry name" value="Beta-lactam/transpept"/>
</dbReference>
<dbReference type="Gene3D" id="3.90.1310.10">
    <property type="entry name" value="Penicillin-binding protein 2a (Domain 2)"/>
    <property type="match status" value="1"/>
</dbReference>
<dbReference type="PANTHER" id="PTHR30627">
    <property type="entry name" value="PEPTIDOGLYCAN D,D-TRANSPEPTIDASE"/>
    <property type="match status" value="1"/>
</dbReference>
<keyword evidence="7" id="KW-1185">Reference proteome</keyword>
<comment type="subcellular location">
    <subcellularLocation>
        <location evidence="1">Membrane</location>
    </subcellularLocation>
</comment>
<evidence type="ECO:0000313" key="6">
    <source>
        <dbReference type="EMBL" id="UXP30739.1"/>
    </source>
</evidence>
<organism evidence="6 7">
    <name type="scientific">Reichenbachiella agarivorans</name>
    <dbReference type="NCBI Taxonomy" id="2979464"/>
    <lineage>
        <taxon>Bacteria</taxon>
        <taxon>Pseudomonadati</taxon>
        <taxon>Bacteroidota</taxon>
        <taxon>Cytophagia</taxon>
        <taxon>Cytophagales</taxon>
        <taxon>Reichenbachiellaceae</taxon>
        <taxon>Reichenbachiella</taxon>
    </lineage>
</organism>
<accession>A0ABY6CK19</accession>
<keyword evidence="2" id="KW-0378">Hydrolase</keyword>
<name>A0ABY6CK19_9BACT</name>